<dbReference type="Proteomes" id="UP001243009">
    <property type="component" value="Unassembled WGS sequence"/>
</dbReference>
<reference evidence="1 2" key="1">
    <citation type="submission" date="2023-08" db="EMBL/GenBank/DDBJ databases">
        <title>The draft genome sequence of Paracraurococcus sp. LOR1-02.</title>
        <authorList>
            <person name="Kingkaew E."/>
            <person name="Tanasupawat S."/>
        </authorList>
    </citation>
    <scope>NUCLEOTIDE SEQUENCE [LARGE SCALE GENOMIC DNA]</scope>
    <source>
        <strain evidence="1 2">LOR1-02</strain>
    </source>
</reference>
<evidence type="ECO:0000313" key="2">
    <source>
        <dbReference type="Proteomes" id="UP001243009"/>
    </source>
</evidence>
<dbReference type="RefSeq" id="WP_305106184.1">
    <property type="nucleotide sequence ID" value="NZ_JAUTWS010000027.1"/>
</dbReference>
<dbReference type="EMBL" id="JAUTWS010000027">
    <property type="protein sequence ID" value="MDO9711324.1"/>
    <property type="molecule type" value="Genomic_DNA"/>
</dbReference>
<evidence type="ECO:0000313" key="1">
    <source>
        <dbReference type="EMBL" id="MDO9711324.1"/>
    </source>
</evidence>
<comment type="caution">
    <text evidence="1">The sequence shown here is derived from an EMBL/GenBank/DDBJ whole genome shotgun (WGS) entry which is preliminary data.</text>
</comment>
<proteinExistence type="predicted"/>
<organism evidence="1 2">
    <name type="scientific">Paracraurococcus lichenis</name>
    <dbReference type="NCBI Taxonomy" id="3064888"/>
    <lineage>
        <taxon>Bacteria</taxon>
        <taxon>Pseudomonadati</taxon>
        <taxon>Pseudomonadota</taxon>
        <taxon>Alphaproteobacteria</taxon>
        <taxon>Acetobacterales</taxon>
        <taxon>Roseomonadaceae</taxon>
        <taxon>Paracraurococcus</taxon>
    </lineage>
</organism>
<name>A0ABT9E574_9PROT</name>
<accession>A0ABT9E574</accession>
<keyword evidence="2" id="KW-1185">Reference proteome</keyword>
<sequence>MSGFAVSRSTSSVTASRPHAVSVWGHDAFNHQVEGAFYTKVEVASNISSENYTPQPKEYLQRTYWEEDRSEERLLDLTFMGANNSDRAARRTISQINMTRISMREIARRTEKLLQEMHYRSHSEYLAQFLICPTPDNHTEDSWLISKKIAEPVLLIETWENQHRAESSVAVLERTGSHSPAWTAVVQDTSLTLIKGRLLSRLRRFAAFKEGWDGYSAQPLSKAAVRNARAFLDAFGQAVENSHFSASDVFPQVEAGIDGSVTFFWERDGAFASVEVGDDNVLHWFVEAGSVVMEEDEQFDGWLMPPSLWTSLSLHTL</sequence>
<protein>
    <submittedName>
        <fullName evidence="1">Uncharacterized protein</fullName>
    </submittedName>
</protein>
<gene>
    <name evidence="1" type="ORF">Q7A36_23435</name>
</gene>